<feature type="transmembrane region" description="Helical" evidence="9">
    <location>
        <begin position="1074"/>
        <end position="1102"/>
    </location>
</feature>
<keyword evidence="10" id="KW-0732">Signal</keyword>
<dbReference type="SUPFAM" id="SSF51445">
    <property type="entry name" value="(Trans)glycosidases"/>
    <property type="match status" value="1"/>
</dbReference>
<gene>
    <name evidence="12" type="ORF">NEOLI_000985</name>
</gene>
<dbReference type="CDD" id="cd03791">
    <property type="entry name" value="GT5_Glycogen_synthase_DULL1-like"/>
    <property type="match status" value="1"/>
</dbReference>
<feature type="chain" id="PRO_5013069742" description="alpha-1,3-glucan synthase" evidence="10">
    <location>
        <begin position="18"/>
        <end position="2442"/>
    </location>
</feature>
<feature type="transmembrane region" description="Helical" evidence="9">
    <location>
        <begin position="2263"/>
        <end position="2285"/>
    </location>
</feature>
<feature type="compositionally biased region" description="Polar residues" evidence="8">
    <location>
        <begin position="1862"/>
        <end position="1879"/>
    </location>
</feature>
<feature type="transmembrane region" description="Helical" evidence="9">
    <location>
        <begin position="2064"/>
        <end position="2083"/>
    </location>
</feature>
<feature type="domain" description="Glycosyl hydrolase family 13 catalytic" evidence="11">
    <location>
        <begin position="63"/>
        <end position="565"/>
    </location>
</feature>
<dbReference type="Pfam" id="PF13692">
    <property type="entry name" value="Glyco_trans_1_4"/>
    <property type="match status" value="1"/>
</dbReference>
<sequence length="2442" mass="273899">MRCISILHVLLPLSAYAARYSADQVQYNLNTNKSATEVLDYYGKWEGHTFYPSPDNWRFPIYTIILDKWVDGDPRNNDADGTVYEYDPYETQFRHGGDATGLKNSLDYLQGMGIKVGIVTSGTFYLQQPWQADQYSPLDFTLLDPHLGGIDEWRALIDEIHSRGMYFITDMTVATLGDLVGFQGYLNTSTPFSLNEHKAQWKTLKEYPDFHFNNEYNESCTYPDFWGDDGERVYDSEISGRKGCYESDFDQYGDTEAFGVYPDWQRQLSKFASVQDRLRDWKPTVAAKLQHLACLAILMLDVDGFRIDKATQMTVDFMADWASSVRDCAKSVGKENIYIPGEITGGDYFGAIYLGRGREPSQRPAGNDSLLTAMTMTGNSSQDQYFLRKKGHNGLDSTAFSYTTYRALTRFLHMDGNLQVAYDLPVDFAESWNLMSVNDDFVNPNTDVIDPKHMFGLTNHDVFRWAALADGQPRQILGSMITTIMFPGISLVYYGEEQALYLFDSTADNYLFGRQPIVSSIAWQTHGCYAMGSSQYFNMPVEPARNGCYDDWNSLDHRDPAAESRVILKQMYELRSAYPSLNDGFNFYKIRNWTVDLQLPGSNGVPTTTGLWSVVRGPFDGVQNFYNNAGNTKVWVLYTNLDSSKQYEFICNSADAIVSPFISGTTVKNLFWPHDEYTLADSTVSFYKNSSKPYSGCLDKIFMDPWSFKAFVPKVNFVPRHPTVTGFLPGHDARLNNSNTVDIEIKFSQEMDCKGISSVLHLAYRIMDTSRTPTFGIASCETYTNATQPKLFAAPGSSFVWRNTISDVADGIYSLTLRNASNLAGTDWTYANDTFLLRIGNIDNPLVHTRIANYSKDLLSRNSDGKLQIKKNAAGADLFRYSLDFFSSWTNWLEYPNGTDPIALNETHWTGTSAQAWEGTHVVVQYYSFLSGSSSHIQHADLDLPEMYPYRRFPHLWLNGPFNKFGYDQGLNNKFHYGADGKWRYDFMADWDSGPTFQMNVWNINPDARPDVAFVYGDTDLDGIIDRLPPSALASNLMTITHGPESPYLSWQIVLDDATRRWTKVGKGSRTLSLIFFIGLFIIPVFTGALAAWTFMGSFYAVKFNKHGKPIRRNFIPLEPLKGLFGMKGSSGEKIKKYDSVSPSTPGMIASSYIPTSAAGGVLDPNRRRRSVLIATLEYDITDWAIKIKIGGLGVMAQLMSKNLPHEDLIWVVPKVGNVEYPQADPLPPMEVKILDHVYQIDVQCHQLNNIKYVILDAPVFRRQTSSDPYPARMDDLESAIFYSAWNQCIAETIRRYPIDIYHINDYHGALAPLYLLPNVVPCALSLHNAEFQGLWPLRTAAEKEEVCSVFNISESVCRRYVQFGNVFNLLHAGASFLRIHQQGFGSVGVSTKYGKRSWARYPIFWGLSKIGNLPNPDPSDTGKPDDESTVASNKKNDAIDMEAEAKRTEFKAQAQDWAGLDVNPEADLLVFVGRWSMQKGIDLIADIAPSILEEYNCQLITVGPVIDLYGRFAAEKFDKLMKKYPGKVFSKPEFTQLPPYIFSGADFALIPSRDEPFGLVAVEFGRKGALGIGARVGGLGAMPGWWFTVESSATQHMIAQFEAACHEALTSPKEIRMTLRARSAKQRFPVAEWVRKMDELQSECIRLLEKNKNKKSIFGSSVSTTDLTKTDSPQPSILQTAPLSSSEREELMIMNSSSTPNILITPDKHRLAEAESLPEALLPNQPLANKKGSTSLQRMGSHLGPGHVSNKRNRGHRKTETNLNAIGEIDGDESATEFDEPQIPWAPHRTSQAMIYGNDERPLSESQDPNNSYYQVESSRSSIISFYEDDSPPRDSPFGRLQNQNNPYGLQFNSGLGLDSPAQSHQSISSTPNATDQSKFQTRPLLLAGLGNHANQSALSLATVMSEKSDFALSHTVENFTDANGKVLEQFALALENINSKNSKGELCIEEYLIKSEKAFFNDVRAKKLGFGGDKKITVHKAPSIYSIDGPDSSQSPSGSHRASFSIEEPILPLKPPRGLQLFMQRRLGDWPYYSLLMAVGQIFAASSYQLTLLSGSVATPAAMVYAICIIYAMASIIWWLLYRRLPAYYCLSIPFIVYSVAFFLIGLPFFSIFNSTRSVMNHVAMCIYAFASASGSLFFALNFGDEGGAPVKEWVFRACMVQGTQQIWAAALWYWGFKYDIDSSRGTLSKNTTLATLSLAMFIGLPEYYRQLPGKIPSFYRAIARRKLVIWFLIAVVLQNYWLSGPYGLNWSFLWESSLKVWQTVVLIAVFFGGVWGFMMFILGRFSKTHSWFIPIFAIGLGAPRWCQILWATSGLGQWVPWAGTAGPFVSRSLWLWLGILDAVQGIGFGMMLLQTLTRVHVAFSLVFAQFVGSITAVLARITSPSAIGPGDVFPNFTNWQFGDGSGPWGKAYFWMGLACQLIICVGFLLFFRKEQLSKP</sequence>
<keyword evidence="9" id="KW-0472">Membrane</keyword>
<feature type="transmembrane region" description="Helical" evidence="9">
    <location>
        <begin position="2336"/>
        <end position="2356"/>
    </location>
</feature>
<dbReference type="InterPro" id="IPR058659">
    <property type="entry name" value="Mok11-13/Ags1-like_CBM"/>
</dbReference>
<evidence type="ECO:0000256" key="10">
    <source>
        <dbReference type="SAM" id="SignalP"/>
    </source>
</evidence>
<evidence type="ECO:0000256" key="5">
    <source>
        <dbReference type="ARBA" id="ARBA00023316"/>
    </source>
</evidence>
<evidence type="ECO:0000256" key="8">
    <source>
        <dbReference type="SAM" id="MobiDB-lite"/>
    </source>
</evidence>
<keyword evidence="3" id="KW-0328">Glycosyltransferase</keyword>
<feature type="transmembrane region" description="Helical" evidence="9">
    <location>
        <begin position="2363"/>
        <end position="2384"/>
    </location>
</feature>
<dbReference type="CDD" id="cd06174">
    <property type="entry name" value="MFS"/>
    <property type="match status" value="1"/>
</dbReference>
<dbReference type="GO" id="GO:0070600">
    <property type="term" value="P:fungal-type cell wall (1-&gt;3)-alpha-glucan biosynthetic process"/>
    <property type="evidence" value="ECO:0007669"/>
    <property type="project" value="TreeGrafter"/>
</dbReference>
<keyword evidence="4" id="KW-0808">Transferase</keyword>
<feature type="region of interest" description="Disordered" evidence="8">
    <location>
        <begin position="1415"/>
        <end position="1439"/>
    </location>
</feature>
<feature type="transmembrane region" description="Helical" evidence="9">
    <location>
        <begin position="2294"/>
        <end position="2316"/>
    </location>
</feature>
<feature type="transmembrane region" description="Helical" evidence="9">
    <location>
        <begin position="2032"/>
        <end position="2052"/>
    </location>
</feature>
<feature type="coiled-coil region" evidence="7">
    <location>
        <begin position="1631"/>
        <end position="1658"/>
    </location>
</feature>
<feature type="transmembrane region" description="Helical" evidence="9">
    <location>
        <begin position="2156"/>
        <end position="2178"/>
    </location>
</feature>
<evidence type="ECO:0000256" key="3">
    <source>
        <dbReference type="ARBA" id="ARBA00022676"/>
    </source>
</evidence>
<dbReference type="PANTHER" id="PTHR47182">
    <property type="entry name" value="CELL WALL ALPHA-1,3-GLUCAN SYNTHASE AGS1-RELATED"/>
    <property type="match status" value="1"/>
</dbReference>
<feature type="signal peptide" evidence="10">
    <location>
        <begin position="1"/>
        <end position="17"/>
    </location>
</feature>
<evidence type="ECO:0000256" key="4">
    <source>
        <dbReference type="ARBA" id="ARBA00022679"/>
    </source>
</evidence>
<dbReference type="Gene3D" id="3.20.20.80">
    <property type="entry name" value="Glycosidases"/>
    <property type="match status" value="1"/>
</dbReference>
<organism evidence="12 13">
    <name type="scientific">Neolecta irregularis (strain DAH-3)</name>
    <dbReference type="NCBI Taxonomy" id="1198029"/>
    <lineage>
        <taxon>Eukaryota</taxon>
        <taxon>Fungi</taxon>
        <taxon>Dikarya</taxon>
        <taxon>Ascomycota</taxon>
        <taxon>Taphrinomycotina</taxon>
        <taxon>Neolectales</taxon>
        <taxon>Neolectaceae</taxon>
        <taxon>Neolecta</taxon>
    </lineage>
</organism>
<comment type="caution">
    <text evidence="12">The sequence shown here is derived from an EMBL/GenBank/DDBJ whole genome shotgun (WGS) entry which is preliminary data.</text>
</comment>
<keyword evidence="13" id="KW-1185">Reference proteome</keyword>
<dbReference type="EC" id="2.4.1.183" evidence="2"/>
<evidence type="ECO:0000256" key="2">
    <source>
        <dbReference type="ARBA" id="ARBA00012688"/>
    </source>
</evidence>
<feature type="transmembrane region" description="Helical" evidence="9">
    <location>
        <begin position="2190"/>
        <end position="2210"/>
    </location>
</feature>
<dbReference type="Pfam" id="PF26122">
    <property type="entry name" value="CBM_Mok13"/>
    <property type="match status" value="1"/>
</dbReference>
<feature type="region of interest" description="Disordered" evidence="8">
    <location>
        <begin position="1857"/>
        <end position="1879"/>
    </location>
</feature>
<dbReference type="InterPro" id="IPR017853">
    <property type="entry name" value="GH"/>
</dbReference>
<dbReference type="Pfam" id="PF26114">
    <property type="entry name" value="Ig_2_Mok13"/>
    <property type="match status" value="1"/>
</dbReference>
<dbReference type="InterPro" id="IPR058654">
    <property type="entry name" value="Mok11-14/Ags1-like_TM"/>
</dbReference>
<dbReference type="PANTHER" id="PTHR47182:SF2">
    <property type="entry name" value="CELL WALL ALPHA-1,3-GLUCAN SYNTHASE AGS1"/>
    <property type="match status" value="1"/>
</dbReference>
<keyword evidence="9" id="KW-1133">Transmembrane helix</keyword>
<dbReference type="GO" id="GO:0071555">
    <property type="term" value="P:cell wall organization"/>
    <property type="evidence" value="ECO:0007669"/>
    <property type="project" value="UniProtKB-KW"/>
</dbReference>
<dbReference type="STRING" id="1198029.A0A1U7LH10"/>
<dbReference type="SUPFAM" id="SSF53756">
    <property type="entry name" value="UDP-Glycosyltransferase/glycogen phosphorylase"/>
    <property type="match status" value="1"/>
</dbReference>
<keyword evidence="9" id="KW-0812">Transmembrane</keyword>
<dbReference type="GO" id="GO:0047657">
    <property type="term" value="F:alpha-1,3-glucan synthase activity"/>
    <property type="evidence" value="ECO:0007669"/>
    <property type="project" value="UniProtKB-EC"/>
</dbReference>
<comment type="catalytic activity">
    <reaction evidence="6">
        <text>[(1-&gt;3)-alpha-D-glucosyl](n) + UDP-alpha-D-glucose = [(1-&gt;3)-alpha-D-glucosyl](n+1) + UDP + H(+)</text>
        <dbReference type="Rhea" id="RHEA:19749"/>
        <dbReference type="Rhea" id="RHEA-COMP:11150"/>
        <dbReference type="Rhea" id="RHEA-COMP:11151"/>
        <dbReference type="ChEBI" id="CHEBI:15378"/>
        <dbReference type="ChEBI" id="CHEBI:28100"/>
        <dbReference type="ChEBI" id="CHEBI:58223"/>
        <dbReference type="ChEBI" id="CHEBI:58885"/>
        <dbReference type="EC" id="2.4.1.183"/>
    </reaction>
</comment>
<dbReference type="Pfam" id="PF08323">
    <property type="entry name" value="Glyco_transf_5"/>
    <property type="match status" value="1"/>
</dbReference>
<name>A0A1U7LH10_NEOID</name>
<dbReference type="CDD" id="cd11323">
    <property type="entry name" value="AmyAc_AGS"/>
    <property type="match status" value="1"/>
</dbReference>
<feature type="transmembrane region" description="Helical" evidence="9">
    <location>
        <begin position="2121"/>
        <end position="2144"/>
    </location>
</feature>
<dbReference type="InterPro" id="IPR058658">
    <property type="entry name" value="Mok11-13/Ags1-like_Ig_2"/>
</dbReference>
<evidence type="ECO:0000313" key="12">
    <source>
        <dbReference type="EMBL" id="OLL21883.1"/>
    </source>
</evidence>
<dbReference type="FunFam" id="3.20.20.80:FF:000073">
    <property type="entry name" value="Alpha-1,3-glucan synthase Ags2"/>
    <property type="match status" value="1"/>
</dbReference>
<keyword evidence="7" id="KW-0175">Coiled coil</keyword>
<dbReference type="Pfam" id="PF26108">
    <property type="entry name" value="GH_Mok13"/>
    <property type="match status" value="1"/>
</dbReference>
<evidence type="ECO:0000259" key="11">
    <source>
        <dbReference type="SMART" id="SM00642"/>
    </source>
</evidence>
<reference evidence="12 13" key="1">
    <citation type="submission" date="2016-04" db="EMBL/GenBank/DDBJ databases">
        <title>Evolutionary innovation and constraint leading to complex multicellularity in the Ascomycota.</title>
        <authorList>
            <person name="Cisse O."/>
            <person name="Nguyen A."/>
            <person name="Hewitt D.A."/>
            <person name="Jedd G."/>
            <person name="Stajich J.E."/>
        </authorList>
    </citation>
    <scope>NUCLEOTIDE SEQUENCE [LARGE SCALE GENOMIC DNA]</scope>
    <source>
        <strain evidence="12 13">DAH-3</strain>
    </source>
</reference>
<keyword evidence="5" id="KW-0961">Cell wall biogenesis/degradation</keyword>
<dbReference type="SMART" id="SM00642">
    <property type="entry name" value="Aamy"/>
    <property type="match status" value="1"/>
</dbReference>
<accession>A0A1U7LH10</accession>
<protein>
    <recommendedName>
        <fullName evidence="2">alpha-1,3-glucan synthase</fullName>
        <ecNumber evidence="2">2.4.1.183</ecNumber>
    </recommendedName>
</protein>
<dbReference type="OrthoDB" id="512920at2759"/>
<dbReference type="FunFam" id="3.40.50.2000:FF:000052">
    <property type="entry name" value="Alpha-1,3-glucan synthase Ags2"/>
    <property type="match status" value="1"/>
</dbReference>
<evidence type="ECO:0000256" key="6">
    <source>
        <dbReference type="ARBA" id="ARBA00048960"/>
    </source>
</evidence>
<dbReference type="GO" id="GO:0009277">
    <property type="term" value="C:fungal-type cell wall"/>
    <property type="evidence" value="ECO:0007669"/>
    <property type="project" value="TreeGrafter"/>
</dbReference>
<dbReference type="InterPro" id="IPR013534">
    <property type="entry name" value="Starch_synth_cat_dom"/>
</dbReference>
<feature type="transmembrane region" description="Helical" evidence="9">
    <location>
        <begin position="2090"/>
        <end position="2115"/>
    </location>
</feature>
<dbReference type="InterPro" id="IPR058656">
    <property type="entry name" value="Mok11-13/Ags1-like_GH"/>
</dbReference>
<feature type="transmembrane region" description="Helical" evidence="9">
    <location>
        <begin position="2414"/>
        <end position="2434"/>
    </location>
</feature>
<dbReference type="InterPro" id="IPR058655">
    <property type="entry name" value="Mok11-14/Ags1-like"/>
</dbReference>
<dbReference type="EMBL" id="LXFE01004208">
    <property type="protein sequence ID" value="OLL21883.1"/>
    <property type="molecule type" value="Genomic_DNA"/>
</dbReference>
<evidence type="ECO:0000256" key="7">
    <source>
        <dbReference type="SAM" id="Coils"/>
    </source>
</evidence>
<dbReference type="FunFam" id="3.40.50.2000:FF:000058">
    <property type="entry name" value="Alpha-1,3-glucan synthase Ags1"/>
    <property type="match status" value="1"/>
</dbReference>
<dbReference type="InterPro" id="IPR058657">
    <property type="entry name" value="Mok11-13/Ags1-like_Ig"/>
</dbReference>
<evidence type="ECO:0000313" key="13">
    <source>
        <dbReference type="Proteomes" id="UP000186594"/>
    </source>
</evidence>
<dbReference type="InterPro" id="IPR006047">
    <property type="entry name" value="GH13_cat_dom"/>
</dbReference>
<evidence type="ECO:0000256" key="9">
    <source>
        <dbReference type="SAM" id="Phobius"/>
    </source>
</evidence>
<proteinExistence type="inferred from homology"/>
<dbReference type="Pfam" id="PF00128">
    <property type="entry name" value="Alpha-amylase"/>
    <property type="match status" value="1"/>
</dbReference>
<dbReference type="Proteomes" id="UP000186594">
    <property type="component" value="Unassembled WGS sequence"/>
</dbReference>
<comment type="similarity">
    <text evidence="1">Belongs to the glycosyltransferase group 1 family.</text>
</comment>
<dbReference type="OMA" id="NIGPGPI"/>
<dbReference type="Gene3D" id="3.40.50.2000">
    <property type="entry name" value="Glycogen Phosphorylase B"/>
    <property type="match status" value="2"/>
</dbReference>
<feature type="transmembrane region" description="Helical" evidence="9">
    <location>
        <begin position="2230"/>
        <end position="2251"/>
    </location>
</feature>
<dbReference type="Pfam" id="PF26111">
    <property type="entry name" value="Ig_Mok13"/>
    <property type="match status" value="1"/>
</dbReference>
<evidence type="ECO:0000256" key="1">
    <source>
        <dbReference type="ARBA" id="ARBA00006122"/>
    </source>
</evidence>
<dbReference type="Pfam" id="PF26127">
    <property type="entry name" value="12TM_Mok13"/>
    <property type="match status" value="1"/>
</dbReference>